<evidence type="ECO:0000313" key="3">
    <source>
        <dbReference type="Proteomes" id="UP001189429"/>
    </source>
</evidence>
<organism evidence="2 3">
    <name type="scientific">Prorocentrum cordatum</name>
    <dbReference type="NCBI Taxonomy" id="2364126"/>
    <lineage>
        <taxon>Eukaryota</taxon>
        <taxon>Sar</taxon>
        <taxon>Alveolata</taxon>
        <taxon>Dinophyceae</taxon>
        <taxon>Prorocentrales</taxon>
        <taxon>Prorocentraceae</taxon>
        <taxon>Prorocentrum</taxon>
    </lineage>
</organism>
<feature type="region of interest" description="Disordered" evidence="1">
    <location>
        <begin position="9"/>
        <end position="33"/>
    </location>
</feature>
<feature type="non-terminal residue" evidence="2">
    <location>
        <position position="1"/>
    </location>
</feature>
<accession>A0ABN9TFZ8</accession>
<feature type="region of interest" description="Disordered" evidence="1">
    <location>
        <begin position="98"/>
        <end position="137"/>
    </location>
</feature>
<dbReference type="Proteomes" id="UP001189429">
    <property type="component" value="Unassembled WGS sequence"/>
</dbReference>
<evidence type="ECO:0000256" key="1">
    <source>
        <dbReference type="SAM" id="MobiDB-lite"/>
    </source>
</evidence>
<protein>
    <submittedName>
        <fullName evidence="2">Uncharacterized protein</fullName>
    </submittedName>
</protein>
<proteinExistence type="predicted"/>
<feature type="compositionally biased region" description="Basic and acidic residues" evidence="1">
    <location>
        <begin position="108"/>
        <end position="129"/>
    </location>
</feature>
<keyword evidence="3" id="KW-1185">Reference proteome</keyword>
<name>A0ABN9TFZ8_9DINO</name>
<evidence type="ECO:0000313" key="2">
    <source>
        <dbReference type="EMBL" id="CAK0844753.1"/>
    </source>
</evidence>
<gene>
    <name evidence="2" type="ORF">PCOR1329_LOCUS38776</name>
</gene>
<dbReference type="EMBL" id="CAUYUJ010014691">
    <property type="protein sequence ID" value="CAK0844753.1"/>
    <property type="molecule type" value="Genomic_DNA"/>
</dbReference>
<reference evidence="2" key="1">
    <citation type="submission" date="2023-10" db="EMBL/GenBank/DDBJ databases">
        <authorList>
            <person name="Chen Y."/>
            <person name="Shah S."/>
            <person name="Dougan E. K."/>
            <person name="Thang M."/>
            <person name="Chan C."/>
        </authorList>
    </citation>
    <scope>NUCLEOTIDE SEQUENCE [LARGE SCALE GENOMIC DNA]</scope>
</reference>
<sequence length="226" mass="23944">EDFLSQLQRVSRKLAGRDDEASSGGQTEPPCGLEGFLARLPPEDAVELARPAPSPPAAAASLVGWRTAAALRWPRGCGHHPPSLRHLVLSEAKEGSEWPQLWAGTGAEEPRERSAAEGEDRTRQADGDKCSTSGSLQGSAAPLLPRHLGHVQQDAAGITRGSVEQDVYAARPWKLKTLDETWANMILSAACFALAASSVQLSKMEGLVGPLPVSAKACCADHVRDS</sequence>
<comment type="caution">
    <text evidence="2">The sequence shown here is derived from an EMBL/GenBank/DDBJ whole genome shotgun (WGS) entry which is preliminary data.</text>
</comment>